<comment type="similarity">
    <text evidence="1">Belongs to the glycosyl hydrolase 16 family.</text>
</comment>
<protein>
    <submittedName>
        <fullName evidence="3">Glycosyl hydrolases family 16</fullName>
    </submittedName>
</protein>
<evidence type="ECO:0000313" key="4">
    <source>
        <dbReference type="Proteomes" id="UP000184036"/>
    </source>
</evidence>
<evidence type="ECO:0000259" key="2">
    <source>
        <dbReference type="PROSITE" id="PS51762"/>
    </source>
</evidence>
<keyword evidence="4" id="KW-1185">Reference proteome</keyword>
<dbReference type="Proteomes" id="UP000184036">
    <property type="component" value="Unassembled WGS sequence"/>
</dbReference>
<dbReference type="CDD" id="cd08023">
    <property type="entry name" value="GH16_laminarinase_like"/>
    <property type="match status" value="1"/>
</dbReference>
<feature type="domain" description="GH16" evidence="2">
    <location>
        <begin position="323"/>
        <end position="571"/>
    </location>
</feature>
<dbReference type="Pfam" id="PF00722">
    <property type="entry name" value="Glyco_hydro_16"/>
    <property type="match status" value="1"/>
</dbReference>
<dbReference type="PROSITE" id="PS51762">
    <property type="entry name" value="GH16_2"/>
    <property type="match status" value="1"/>
</dbReference>
<name>A0A1M5HIQ3_9FLAO</name>
<dbReference type="STRING" id="271157.SAMN05444396_105122"/>
<keyword evidence="3" id="KW-0378">Hydrolase</keyword>
<dbReference type="InterPro" id="IPR013320">
    <property type="entry name" value="ConA-like_dom_sf"/>
</dbReference>
<dbReference type="InterPro" id="IPR050546">
    <property type="entry name" value="Glycosyl_Hydrlase_16"/>
</dbReference>
<dbReference type="InterPro" id="IPR013783">
    <property type="entry name" value="Ig-like_fold"/>
</dbReference>
<organism evidence="3 4">
    <name type="scientific">Flavobacterium segetis</name>
    <dbReference type="NCBI Taxonomy" id="271157"/>
    <lineage>
        <taxon>Bacteria</taxon>
        <taxon>Pseudomonadati</taxon>
        <taxon>Bacteroidota</taxon>
        <taxon>Flavobacteriia</taxon>
        <taxon>Flavobacteriales</taxon>
        <taxon>Flavobacteriaceae</taxon>
        <taxon>Flavobacterium</taxon>
    </lineage>
</organism>
<dbReference type="InterPro" id="IPR035986">
    <property type="entry name" value="PKD_dom_sf"/>
</dbReference>
<evidence type="ECO:0000313" key="3">
    <source>
        <dbReference type="EMBL" id="SHG15781.1"/>
    </source>
</evidence>
<dbReference type="PANTHER" id="PTHR10963">
    <property type="entry name" value="GLYCOSYL HYDROLASE-RELATED"/>
    <property type="match status" value="1"/>
</dbReference>
<gene>
    <name evidence="3" type="ORF">SAMN05444396_105122</name>
</gene>
<dbReference type="EMBL" id="FQWE01000005">
    <property type="protein sequence ID" value="SHG15781.1"/>
    <property type="molecule type" value="Genomic_DNA"/>
</dbReference>
<accession>A0A1M5HIQ3</accession>
<dbReference type="CDD" id="cd00146">
    <property type="entry name" value="PKD"/>
    <property type="match status" value="1"/>
</dbReference>
<dbReference type="InterPro" id="IPR000757">
    <property type="entry name" value="Beta-glucanase-like"/>
</dbReference>
<dbReference type="GO" id="GO:0005975">
    <property type="term" value="P:carbohydrate metabolic process"/>
    <property type="evidence" value="ECO:0007669"/>
    <property type="project" value="InterPro"/>
</dbReference>
<sequence length="571" mass="61690">MIKQTVLQSVKYFVLLSLTQKIYKMKKLTISILSVFALLLMVNCQDDNLAFGVLNTPTDLKVTTEIVGKTAALPNGDGSGKIKFTSTAKNAISYKYIFSDGTSKNAPSGIIENSFATPGVNTYTVTVIASGAGGVATNVTLEVTVFSDFKDEAAVQFLTGGSSRKWYWAQKEPGHLGVGPNVAWSDPTFGVKNYYPDFYSAAADEKSATCLYNSVITFSKEGQQMKFTLDNKGQTYYNGAVKGGGDDACYPLTITGAKIVTLSKSDSFITKNPGSSTQTRGTVLNIADGGFMGYFVGTSSYEILSITDNRMVVRVIQSGNPFLAWYHTFTTTPAGAVITPPVVTNYTDLKFSDEFNTDGAPDPTKWGYDLGAGGWGNAEAQTYTSAADNVIVQGGNLKITAKKSGTGYTSARLKTENKYEFTYGKIEVRAKLPIGGGTWPAIWSLGQDYATNSWPKCGEIDFMEHRGNDQNVIHGTLHYPGNSGGNANTAKTTIANAASEFHIYKTIWSPTAIQFYVDDKLFHSFVNSSSVPFNSDFFLILNVAMGGSFGGAIDPAFSQSSMEIDYVRIYQ</sequence>
<dbReference type="PANTHER" id="PTHR10963:SF55">
    <property type="entry name" value="GLYCOSIDE HYDROLASE FAMILY 16 PROTEIN"/>
    <property type="match status" value="1"/>
</dbReference>
<dbReference type="SUPFAM" id="SSF49299">
    <property type="entry name" value="PKD domain"/>
    <property type="match status" value="1"/>
</dbReference>
<dbReference type="AlphaFoldDB" id="A0A1M5HIQ3"/>
<dbReference type="SUPFAM" id="SSF49899">
    <property type="entry name" value="Concanavalin A-like lectins/glucanases"/>
    <property type="match status" value="1"/>
</dbReference>
<proteinExistence type="inferred from homology"/>
<dbReference type="GO" id="GO:0004553">
    <property type="term" value="F:hydrolase activity, hydrolyzing O-glycosyl compounds"/>
    <property type="evidence" value="ECO:0007669"/>
    <property type="project" value="InterPro"/>
</dbReference>
<dbReference type="Gene3D" id="2.60.120.200">
    <property type="match status" value="1"/>
</dbReference>
<evidence type="ECO:0000256" key="1">
    <source>
        <dbReference type="ARBA" id="ARBA00006865"/>
    </source>
</evidence>
<reference evidence="4" key="1">
    <citation type="submission" date="2016-11" db="EMBL/GenBank/DDBJ databases">
        <authorList>
            <person name="Varghese N."/>
            <person name="Submissions S."/>
        </authorList>
    </citation>
    <scope>NUCLEOTIDE SEQUENCE [LARGE SCALE GENOMIC DNA]</scope>
    <source>
        <strain evidence="4">DSM 19741</strain>
    </source>
</reference>
<dbReference type="Gene3D" id="2.60.40.10">
    <property type="entry name" value="Immunoglobulins"/>
    <property type="match status" value="1"/>
</dbReference>